<gene>
    <name evidence="1" type="ORF">L1987_22618</name>
</gene>
<reference evidence="1 2" key="2">
    <citation type="journal article" date="2022" name="Mol. Ecol. Resour.">
        <title>The genomes of chicory, endive, great burdock and yacon provide insights into Asteraceae paleo-polyploidization history and plant inulin production.</title>
        <authorList>
            <person name="Fan W."/>
            <person name="Wang S."/>
            <person name="Wang H."/>
            <person name="Wang A."/>
            <person name="Jiang F."/>
            <person name="Liu H."/>
            <person name="Zhao H."/>
            <person name="Xu D."/>
            <person name="Zhang Y."/>
        </authorList>
    </citation>
    <scope>NUCLEOTIDE SEQUENCE [LARGE SCALE GENOMIC DNA]</scope>
    <source>
        <strain evidence="2">cv. Yunnan</strain>
        <tissue evidence="1">Leaves</tissue>
    </source>
</reference>
<sequence length="129" mass="14851">MPELLSHIKSNPSTFTPTLKRALSSTLDLCLDWFKQLPSAADVQQKWTQMDAQYNLTGTTVNFFKTSVKYLLNDEQIRHWLYMATCFLVLIVWKSTVKMMKAPGKPTVMIARALFEANPQKYFSNLRGN</sequence>
<keyword evidence="2" id="KW-1185">Reference proteome</keyword>
<dbReference type="EMBL" id="CM042025">
    <property type="protein sequence ID" value="KAI3806704.1"/>
    <property type="molecule type" value="Genomic_DNA"/>
</dbReference>
<reference evidence="2" key="1">
    <citation type="journal article" date="2022" name="Mol. Ecol. Resour.">
        <title>The genomes of chicory, endive, great burdock and yacon provide insights into Asteraceae palaeo-polyploidization history and plant inulin production.</title>
        <authorList>
            <person name="Fan W."/>
            <person name="Wang S."/>
            <person name="Wang H."/>
            <person name="Wang A."/>
            <person name="Jiang F."/>
            <person name="Liu H."/>
            <person name="Zhao H."/>
            <person name="Xu D."/>
            <person name="Zhang Y."/>
        </authorList>
    </citation>
    <scope>NUCLEOTIDE SEQUENCE [LARGE SCALE GENOMIC DNA]</scope>
    <source>
        <strain evidence="2">cv. Yunnan</strain>
    </source>
</reference>
<proteinExistence type="predicted"/>
<dbReference type="Proteomes" id="UP001056120">
    <property type="component" value="Linkage Group LG08"/>
</dbReference>
<protein>
    <submittedName>
        <fullName evidence="1">Uncharacterized protein</fullName>
    </submittedName>
</protein>
<name>A0ACB9IFI5_9ASTR</name>
<comment type="caution">
    <text evidence="1">The sequence shown here is derived from an EMBL/GenBank/DDBJ whole genome shotgun (WGS) entry which is preliminary data.</text>
</comment>
<organism evidence="1 2">
    <name type="scientific">Smallanthus sonchifolius</name>
    <dbReference type="NCBI Taxonomy" id="185202"/>
    <lineage>
        <taxon>Eukaryota</taxon>
        <taxon>Viridiplantae</taxon>
        <taxon>Streptophyta</taxon>
        <taxon>Embryophyta</taxon>
        <taxon>Tracheophyta</taxon>
        <taxon>Spermatophyta</taxon>
        <taxon>Magnoliopsida</taxon>
        <taxon>eudicotyledons</taxon>
        <taxon>Gunneridae</taxon>
        <taxon>Pentapetalae</taxon>
        <taxon>asterids</taxon>
        <taxon>campanulids</taxon>
        <taxon>Asterales</taxon>
        <taxon>Asteraceae</taxon>
        <taxon>Asteroideae</taxon>
        <taxon>Heliantheae alliance</taxon>
        <taxon>Millerieae</taxon>
        <taxon>Smallanthus</taxon>
    </lineage>
</organism>
<accession>A0ACB9IFI5</accession>
<evidence type="ECO:0000313" key="2">
    <source>
        <dbReference type="Proteomes" id="UP001056120"/>
    </source>
</evidence>
<evidence type="ECO:0000313" key="1">
    <source>
        <dbReference type="EMBL" id="KAI3806704.1"/>
    </source>
</evidence>